<dbReference type="AlphaFoldDB" id="A0A9P1IWC5"/>
<reference evidence="1" key="1">
    <citation type="submission" date="2022-11" db="EMBL/GenBank/DDBJ databases">
        <authorList>
            <person name="Kikuchi T."/>
        </authorList>
    </citation>
    <scope>NUCLEOTIDE SEQUENCE</scope>
    <source>
        <strain evidence="1">PS1010</strain>
    </source>
</reference>
<comment type="caution">
    <text evidence="1">The sequence shown here is derived from an EMBL/GenBank/DDBJ whole genome shotgun (WGS) entry which is preliminary data.</text>
</comment>
<name>A0A9P1IWC5_9PELO</name>
<gene>
    <name evidence="1" type="ORF">CAMP_LOCUS16120</name>
</gene>
<keyword evidence="2" id="KW-1185">Reference proteome</keyword>
<organism evidence="1 2">
    <name type="scientific">Caenorhabditis angaria</name>
    <dbReference type="NCBI Taxonomy" id="860376"/>
    <lineage>
        <taxon>Eukaryota</taxon>
        <taxon>Metazoa</taxon>
        <taxon>Ecdysozoa</taxon>
        <taxon>Nematoda</taxon>
        <taxon>Chromadorea</taxon>
        <taxon>Rhabditida</taxon>
        <taxon>Rhabditina</taxon>
        <taxon>Rhabditomorpha</taxon>
        <taxon>Rhabditoidea</taxon>
        <taxon>Rhabditidae</taxon>
        <taxon>Peloderinae</taxon>
        <taxon>Caenorhabditis</taxon>
    </lineage>
</organism>
<evidence type="ECO:0000313" key="2">
    <source>
        <dbReference type="Proteomes" id="UP001152747"/>
    </source>
</evidence>
<protein>
    <submittedName>
        <fullName evidence="1">Uncharacterized protein</fullName>
    </submittedName>
</protein>
<dbReference type="Proteomes" id="UP001152747">
    <property type="component" value="Unassembled WGS sequence"/>
</dbReference>
<evidence type="ECO:0000313" key="1">
    <source>
        <dbReference type="EMBL" id="CAI5453483.1"/>
    </source>
</evidence>
<accession>A0A9P1IWC5</accession>
<dbReference type="EMBL" id="CANHGI010000005">
    <property type="protein sequence ID" value="CAI5453483.1"/>
    <property type="molecule type" value="Genomic_DNA"/>
</dbReference>
<proteinExistence type="predicted"/>
<sequence>MPRPFLSLTRLCTWYSWTTTQVDSSRLGVDKTAVFDSTNDSSRLVEKVSRLENDSSRVEWFFSTRLDSDGQFSHGVGLDGEYWMVIGGHGDSAPITPTAPIMGILDHWWNLLNWWMVELANGAIRQLV</sequence>